<evidence type="ECO:0000313" key="8">
    <source>
        <dbReference type="Proteomes" id="UP001165041"/>
    </source>
</evidence>
<dbReference type="AlphaFoldDB" id="A0A9W6QDY6"/>
<evidence type="ECO:0000256" key="2">
    <source>
        <dbReference type="ARBA" id="ARBA00023125"/>
    </source>
</evidence>
<dbReference type="EMBL" id="BSSA01000022">
    <property type="protein sequence ID" value="GLW73118.1"/>
    <property type="molecule type" value="Genomic_DNA"/>
</dbReference>
<feature type="DNA-binding region" description="H-T-H motif" evidence="4">
    <location>
        <begin position="50"/>
        <end position="69"/>
    </location>
</feature>
<dbReference type="SUPFAM" id="SSF46689">
    <property type="entry name" value="Homeodomain-like"/>
    <property type="match status" value="1"/>
</dbReference>
<dbReference type="InterPro" id="IPR001647">
    <property type="entry name" value="HTH_TetR"/>
</dbReference>
<dbReference type="RefSeq" id="WP_285738767.1">
    <property type="nucleotide sequence ID" value="NZ_BSSA01000022.1"/>
</dbReference>
<dbReference type="Gene3D" id="1.10.10.60">
    <property type="entry name" value="Homeodomain-like"/>
    <property type="match status" value="1"/>
</dbReference>
<evidence type="ECO:0000256" key="4">
    <source>
        <dbReference type="PROSITE-ProRule" id="PRU00335"/>
    </source>
</evidence>
<gene>
    <name evidence="7" type="ORF">Kpho02_54170</name>
</gene>
<dbReference type="InterPro" id="IPR009057">
    <property type="entry name" value="Homeodomain-like_sf"/>
</dbReference>
<dbReference type="PANTHER" id="PTHR30055">
    <property type="entry name" value="HTH-TYPE TRANSCRIPTIONAL REGULATOR RUTR"/>
    <property type="match status" value="1"/>
</dbReference>
<keyword evidence="2 4" id="KW-0238">DNA-binding</keyword>
<name>A0A9W6QDY6_9ACTN</name>
<dbReference type="Proteomes" id="UP001165041">
    <property type="component" value="Unassembled WGS sequence"/>
</dbReference>
<dbReference type="Gene3D" id="1.10.357.10">
    <property type="entry name" value="Tetracycline Repressor, domain 2"/>
    <property type="match status" value="1"/>
</dbReference>
<dbReference type="PROSITE" id="PS50977">
    <property type="entry name" value="HTH_TETR_2"/>
    <property type="match status" value="1"/>
</dbReference>
<dbReference type="GO" id="GO:0003700">
    <property type="term" value="F:DNA-binding transcription factor activity"/>
    <property type="evidence" value="ECO:0007669"/>
    <property type="project" value="TreeGrafter"/>
</dbReference>
<dbReference type="InterPro" id="IPR011075">
    <property type="entry name" value="TetR_C"/>
</dbReference>
<feature type="domain" description="HTH tetR-type" evidence="6">
    <location>
        <begin position="27"/>
        <end position="87"/>
    </location>
</feature>
<organism evidence="7 8">
    <name type="scientific">Kitasatospora phosalacinea</name>
    <dbReference type="NCBI Taxonomy" id="2065"/>
    <lineage>
        <taxon>Bacteria</taxon>
        <taxon>Bacillati</taxon>
        <taxon>Actinomycetota</taxon>
        <taxon>Actinomycetes</taxon>
        <taxon>Kitasatosporales</taxon>
        <taxon>Streptomycetaceae</taxon>
        <taxon>Kitasatospora</taxon>
    </lineage>
</organism>
<accession>A0A9W6QDY6</accession>
<dbReference type="InterPro" id="IPR050109">
    <property type="entry name" value="HTH-type_TetR-like_transc_reg"/>
</dbReference>
<reference evidence="7" key="1">
    <citation type="submission" date="2023-02" db="EMBL/GenBank/DDBJ databases">
        <title>Kitasatospora phosalacinea NBRC 14627.</title>
        <authorList>
            <person name="Ichikawa N."/>
            <person name="Sato H."/>
            <person name="Tonouchi N."/>
        </authorList>
    </citation>
    <scope>NUCLEOTIDE SEQUENCE</scope>
    <source>
        <strain evidence="7">NBRC 14627</strain>
    </source>
</reference>
<keyword evidence="1" id="KW-0805">Transcription regulation</keyword>
<evidence type="ECO:0000256" key="3">
    <source>
        <dbReference type="ARBA" id="ARBA00023163"/>
    </source>
</evidence>
<dbReference type="Pfam" id="PF16859">
    <property type="entry name" value="TetR_C_11"/>
    <property type="match status" value="1"/>
</dbReference>
<proteinExistence type="predicted"/>
<dbReference type="SUPFAM" id="SSF48498">
    <property type="entry name" value="Tetracyclin repressor-like, C-terminal domain"/>
    <property type="match status" value="1"/>
</dbReference>
<dbReference type="Pfam" id="PF00440">
    <property type="entry name" value="TetR_N"/>
    <property type="match status" value="1"/>
</dbReference>
<dbReference type="GO" id="GO:0000976">
    <property type="term" value="F:transcription cis-regulatory region binding"/>
    <property type="evidence" value="ECO:0007669"/>
    <property type="project" value="TreeGrafter"/>
</dbReference>
<dbReference type="PANTHER" id="PTHR30055:SF148">
    <property type="entry name" value="TETR-FAMILY TRANSCRIPTIONAL REGULATOR"/>
    <property type="match status" value="1"/>
</dbReference>
<sequence length="210" mass="22634">MDQPDQHDRRRSTVGAPEGAPQRRRGKALEAAIFEAAIEQLTSGGFARMTMEGVAGAAQTGKAALYRRWNSKADLVVDALAAALPQPTGVPDLGSVRDELRRVVEAYVAVVGSPIGAAIHTLMGEFDHERAESFKDFLQERVVAPGVEVILDILRRGEERGDVRRGAAVPAVADVLPAMLLYRAKLCGGVLDEAFATELLEQVLLPMIRP</sequence>
<feature type="region of interest" description="Disordered" evidence="5">
    <location>
        <begin position="1"/>
        <end position="26"/>
    </location>
</feature>
<evidence type="ECO:0000259" key="6">
    <source>
        <dbReference type="PROSITE" id="PS50977"/>
    </source>
</evidence>
<evidence type="ECO:0000256" key="5">
    <source>
        <dbReference type="SAM" id="MobiDB-lite"/>
    </source>
</evidence>
<evidence type="ECO:0000313" key="7">
    <source>
        <dbReference type="EMBL" id="GLW73118.1"/>
    </source>
</evidence>
<dbReference type="InterPro" id="IPR036271">
    <property type="entry name" value="Tet_transcr_reg_TetR-rel_C_sf"/>
</dbReference>
<protein>
    <submittedName>
        <fullName evidence="7">TetR family transcriptional regulator</fullName>
    </submittedName>
</protein>
<evidence type="ECO:0000256" key="1">
    <source>
        <dbReference type="ARBA" id="ARBA00023015"/>
    </source>
</evidence>
<comment type="caution">
    <text evidence="7">The sequence shown here is derived from an EMBL/GenBank/DDBJ whole genome shotgun (WGS) entry which is preliminary data.</text>
</comment>
<keyword evidence="3" id="KW-0804">Transcription</keyword>